<protein>
    <recommendedName>
        <fullName evidence="3">N-acetyltransferase domain-containing protein</fullName>
    </recommendedName>
</protein>
<dbReference type="Gene3D" id="3.40.630.30">
    <property type="match status" value="1"/>
</dbReference>
<evidence type="ECO:0000256" key="1">
    <source>
        <dbReference type="ARBA" id="ARBA00022679"/>
    </source>
</evidence>
<keyword evidence="5" id="KW-1185">Reference proteome</keyword>
<dbReference type="STRING" id="641147.HMPREF9021_00261"/>
<evidence type="ECO:0000313" key="5">
    <source>
        <dbReference type="Proteomes" id="UP000017813"/>
    </source>
</evidence>
<reference evidence="4 5" key="2">
    <citation type="submission" date="2011-10" db="EMBL/GenBank/DDBJ databases">
        <title>The Genome Sequence of Simonsiella muelleri ATCC 29453.</title>
        <authorList>
            <consortium name="The Broad Institute Genome Sequencing Platform"/>
            <consortium name="The Broad Institute Genome Sequencing Center for Infectious Disease"/>
            <person name="Earl A."/>
            <person name="Ward D."/>
            <person name="Feldgarden M."/>
            <person name="Gevers D."/>
            <person name="Izard J."/>
            <person name="Baranova O.V."/>
            <person name="Blanton J.M."/>
            <person name="Tanner A.C."/>
            <person name="Dewhirst F."/>
            <person name="Young S.K."/>
            <person name="Zeng Q."/>
            <person name="Gargeya S."/>
            <person name="Fitzgerald M."/>
            <person name="Haas B."/>
            <person name="Abouelleil A."/>
            <person name="Alvarado L."/>
            <person name="Arachchi H.M."/>
            <person name="Berlin A."/>
            <person name="Brown A."/>
            <person name="Chapman S.B."/>
            <person name="Chen Z."/>
            <person name="Dunbar C."/>
            <person name="Freedman E."/>
            <person name="Gearin G."/>
            <person name="Goldberg J."/>
            <person name="Griggs A."/>
            <person name="Gujja S."/>
            <person name="Heiman D."/>
            <person name="Howarth C."/>
            <person name="Larson L."/>
            <person name="Lui A."/>
            <person name="MacDonald P.J.P."/>
            <person name="Montmayeur A."/>
            <person name="Murphy C."/>
            <person name="Neiman D."/>
            <person name="Pearson M."/>
            <person name="Priest M."/>
            <person name="Roberts A."/>
            <person name="Saif S."/>
            <person name="Shea T."/>
            <person name="Shenoy N."/>
            <person name="Sisk P."/>
            <person name="Stolte C."/>
            <person name="Sykes S."/>
            <person name="Wortman J."/>
            <person name="Nusbaum C."/>
            <person name="Birren B."/>
        </authorList>
    </citation>
    <scope>NUCLEOTIDE SEQUENCE [LARGE SCALE GENOMIC DNA]</scope>
    <source>
        <strain evidence="4 5">ATCC 29453</strain>
    </source>
</reference>
<reference evidence="4 5" key="1">
    <citation type="submission" date="2010-03" db="EMBL/GenBank/DDBJ databases">
        <authorList>
            <consortium name="The Broad Institute Genome Sequencing Platform"/>
            <person name="Ward D."/>
            <person name="Earl A."/>
            <person name="Feldgarden M."/>
            <person name="Gevers D."/>
            <person name="Young S."/>
            <person name="Zeng Q."/>
            <person name="Koehrsen M."/>
            <person name="Alvarado L."/>
            <person name="Berlin A.M."/>
            <person name="Borenstein D."/>
            <person name="Chapman S.B."/>
            <person name="Chen Z."/>
            <person name="Engels R."/>
            <person name="Freedman E."/>
            <person name="Gellesch M."/>
            <person name="Goldberg J."/>
            <person name="Griggs A."/>
            <person name="Gujja S."/>
            <person name="Heilman E.R."/>
            <person name="Heiman D.I."/>
            <person name="Hepburn T.A."/>
            <person name="Howarth C."/>
            <person name="Jen D."/>
            <person name="Larson L."/>
            <person name="Mehta T."/>
            <person name="Park D."/>
            <person name="Pearson M."/>
            <person name="Richards J."/>
            <person name="Roberts A."/>
            <person name="Saif S."/>
            <person name="Shea T.D."/>
            <person name="Shenoy N."/>
            <person name="Sisk P."/>
            <person name="Stolte C."/>
            <person name="Sykes S.N."/>
            <person name="Walk T."/>
            <person name="White J."/>
            <person name="Yandava C."/>
            <person name="Izard J."/>
            <person name="Baranova O.V."/>
            <person name="Blanton J.M."/>
            <person name="Tanner A.C."/>
            <person name="Dewhirst F."/>
            <person name="Haas B."/>
            <person name="Nusbaum C."/>
            <person name="Birren B."/>
        </authorList>
    </citation>
    <scope>NUCLEOTIDE SEQUENCE [LARGE SCALE GENOMIC DNA]</scope>
    <source>
        <strain evidence="4 5">ATCC 29453</strain>
    </source>
</reference>
<dbReference type="EMBL" id="ADCY02000006">
    <property type="protein sequence ID" value="EFG31861.2"/>
    <property type="molecule type" value="Genomic_DNA"/>
</dbReference>
<feature type="domain" description="N-acetyltransferase" evidence="3">
    <location>
        <begin position="5"/>
        <end position="159"/>
    </location>
</feature>
<dbReference type="PANTHER" id="PTHR43072:SF23">
    <property type="entry name" value="UPF0039 PROTEIN C11D3.02C"/>
    <property type="match status" value="1"/>
</dbReference>
<dbReference type="Pfam" id="PF00583">
    <property type="entry name" value="Acetyltransf_1"/>
    <property type="match status" value="1"/>
</dbReference>
<organism evidence="4 5">
    <name type="scientific">Simonsiella muelleri ATCC 29453</name>
    <dbReference type="NCBI Taxonomy" id="641147"/>
    <lineage>
        <taxon>Bacteria</taxon>
        <taxon>Pseudomonadati</taxon>
        <taxon>Pseudomonadota</taxon>
        <taxon>Betaproteobacteria</taxon>
        <taxon>Neisseriales</taxon>
        <taxon>Neisseriaceae</taxon>
        <taxon>Simonsiella</taxon>
    </lineage>
</organism>
<sequence>MAMNHIIRLATHEDLAQIVEIYNSTVASRQSTADLEPVSVASREAWFQAHQKPNRPIYVLANQLDNSVLAWASFSDYYARMAYDMTAEISLYVRHDSRGVGTGKDLLAYMLMKAPSLHIKNVVGVIFAHNHASLHLFAKFGFVEWGRLPEVCDMGNMLADVVILGKRIKA</sequence>
<comment type="caution">
    <text evidence="4">The sequence shown here is derived from an EMBL/GenBank/DDBJ whole genome shotgun (WGS) entry which is preliminary data.</text>
</comment>
<evidence type="ECO:0000259" key="3">
    <source>
        <dbReference type="PROSITE" id="PS51186"/>
    </source>
</evidence>
<dbReference type="PANTHER" id="PTHR43072">
    <property type="entry name" value="N-ACETYLTRANSFERASE"/>
    <property type="match status" value="1"/>
</dbReference>
<dbReference type="AlphaFoldDB" id="V9HMD0"/>
<evidence type="ECO:0000256" key="2">
    <source>
        <dbReference type="ARBA" id="ARBA00023315"/>
    </source>
</evidence>
<proteinExistence type="predicted"/>
<evidence type="ECO:0000313" key="4">
    <source>
        <dbReference type="EMBL" id="EFG31861.2"/>
    </source>
</evidence>
<accession>V9HMD0</accession>
<keyword evidence="2" id="KW-0012">Acyltransferase</keyword>
<name>V9HMD0_9NEIS</name>
<dbReference type="InterPro" id="IPR016181">
    <property type="entry name" value="Acyl_CoA_acyltransferase"/>
</dbReference>
<dbReference type="InterPro" id="IPR000182">
    <property type="entry name" value="GNAT_dom"/>
</dbReference>
<dbReference type="eggNOG" id="COG1247">
    <property type="taxonomic scope" value="Bacteria"/>
</dbReference>
<dbReference type="HOGENOM" id="CLU_013985_4_3_4"/>
<dbReference type="SUPFAM" id="SSF55729">
    <property type="entry name" value="Acyl-CoA N-acyltransferases (Nat)"/>
    <property type="match status" value="1"/>
</dbReference>
<keyword evidence="1" id="KW-0808">Transferase</keyword>
<dbReference type="GO" id="GO:0016747">
    <property type="term" value="F:acyltransferase activity, transferring groups other than amino-acyl groups"/>
    <property type="evidence" value="ECO:0007669"/>
    <property type="project" value="InterPro"/>
</dbReference>
<gene>
    <name evidence="4" type="ORF">HMPREF9021_00261</name>
</gene>
<dbReference type="Proteomes" id="UP000017813">
    <property type="component" value="Unassembled WGS sequence"/>
</dbReference>
<dbReference type="PROSITE" id="PS51186">
    <property type="entry name" value="GNAT"/>
    <property type="match status" value="1"/>
</dbReference>